<sequence>MAEQLGVRTSRVSVSLRICPGGDKTETLMHGTRLVMNATGERNDAMEGGRCAVIAQDGKSLATTPKKDPEVLGKKSALRRLPGPVSDSLSREDLAEDDDPDLDSPTDTGDPRSRDSSISNQNQRNQASVGTSSDDEAEFLDDDEMETIHDLPPLTEYTQEEDYPPLARIITSKLGEFAQKVGEGRQWMRAHEDQGPYRSRVFAKLPMHLLLASLIETILEELQLHGVIITRESFIQRLDQQYLAGTDSCVDDSSRWAILNSLFATAMLHKTTNESLASASRTAWSYFKNAFSMFPELITRGRDVSACEALLAMTAFTQCTADTQMTLQLTAAASRLVQTLGLHRRGFYSSLDVHTARRHQRVFWATYVLEIEMMDKYGCGSGLAYGEAPLELPLRCSSSSCAAIQACKCSPLLRWRSELAIIQRRIHDQLHPEASVFLDREETLRIVCSINEQLLSWKRGLPEDMSMEVHQHGPDLDTGMALLLYNFHNSVSRVHMALVHLRALDDSIRASTVPQIEPIAQMGRDAPSTRCESSGPLLTLDVTKGNFMLSPFGRIHAIAGERLGDDGCDVDRLLGGCRKLHDIAVLACSAVQESDHPQDDETTMKRSVMLTRLETTRQKLSGVKDWLKLALGFLSNLPMLLEEAEEVLSDIFGGDALEGVYGRFVPDLFKSHANNFAFHV</sequence>
<dbReference type="PANTHER" id="PTHR46910:SF25">
    <property type="entry name" value="ABC-TRANSPORTER-REGULATING TRANSCRIPTION FACTOR"/>
    <property type="match status" value="1"/>
</dbReference>
<dbReference type="OMA" id="EMTELSW"/>
<dbReference type="InterPro" id="IPR007219">
    <property type="entry name" value="XnlR_reg_dom"/>
</dbReference>
<dbReference type="AlphaFoldDB" id="C7ZMH8"/>
<dbReference type="KEGG" id="nhe:NECHADRAFT_82382"/>
<dbReference type="GO" id="GO:0008270">
    <property type="term" value="F:zinc ion binding"/>
    <property type="evidence" value="ECO:0007669"/>
    <property type="project" value="InterPro"/>
</dbReference>
<proteinExistence type="predicted"/>
<dbReference type="RefSeq" id="XP_003040491.1">
    <property type="nucleotide sequence ID" value="XM_003040445.1"/>
</dbReference>
<organism evidence="4 5">
    <name type="scientific">Fusarium vanettenii (strain ATCC MYA-4622 / CBS 123669 / FGSC 9596 / NRRL 45880 / 77-13-4)</name>
    <name type="common">Fusarium solani subsp. pisi</name>
    <dbReference type="NCBI Taxonomy" id="660122"/>
    <lineage>
        <taxon>Eukaryota</taxon>
        <taxon>Fungi</taxon>
        <taxon>Dikarya</taxon>
        <taxon>Ascomycota</taxon>
        <taxon>Pezizomycotina</taxon>
        <taxon>Sordariomycetes</taxon>
        <taxon>Hypocreomycetidae</taxon>
        <taxon>Hypocreales</taxon>
        <taxon>Nectriaceae</taxon>
        <taxon>Fusarium</taxon>
        <taxon>Fusarium solani species complex</taxon>
        <taxon>Fusarium vanettenii</taxon>
    </lineage>
</organism>
<dbReference type="GO" id="GO:0003677">
    <property type="term" value="F:DNA binding"/>
    <property type="evidence" value="ECO:0007669"/>
    <property type="project" value="InterPro"/>
</dbReference>
<feature type="region of interest" description="Disordered" evidence="2">
    <location>
        <begin position="60"/>
        <end position="135"/>
    </location>
</feature>
<dbReference type="GO" id="GO:0006351">
    <property type="term" value="P:DNA-templated transcription"/>
    <property type="evidence" value="ECO:0007669"/>
    <property type="project" value="InterPro"/>
</dbReference>
<dbReference type="VEuPathDB" id="FungiDB:NECHADRAFT_82382"/>
<name>C7ZMH8_FUSV7</name>
<gene>
    <name evidence="4" type="ORF">NECHADRAFT_82382</name>
</gene>
<reference evidence="4 5" key="1">
    <citation type="journal article" date="2009" name="PLoS Genet.">
        <title>The genome of Nectria haematococca: contribution of supernumerary chromosomes to gene expansion.</title>
        <authorList>
            <person name="Coleman J.J."/>
            <person name="Rounsley S.D."/>
            <person name="Rodriguez-Carres M."/>
            <person name="Kuo A."/>
            <person name="Wasmann C.C."/>
            <person name="Grimwood J."/>
            <person name="Schmutz J."/>
            <person name="Taga M."/>
            <person name="White G.J."/>
            <person name="Zhou S."/>
            <person name="Schwartz D.C."/>
            <person name="Freitag M."/>
            <person name="Ma L.J."/>
            <person name="Danchin E.G."/>
            <person name="Henrissat B."/>
            <person name="Coutinho P.M."/>
            <person name="Nelson D.R."/>
            <person name="Straney D."/>
            <person name="Napoli C.A."/>
            <person name="Barker B.M."/>
            <person name="Gribskov M."/>
            <person name="Rep M."/>
            <person name="Kroken S."/>
            <person name="Molnar I."/>
            <person name="Rensing C."/>
            <person name="Kennell J.C."/>
            <person name="Zamora J."/>
            <person name="Farman M.L."/>
            <person name="Selker E.U."/>
            <person name="Salamov A."/>
            <person name="Shapiro H."/>
            <person name="Pangilinan J."/>
            <person name="Lindquist E."/>
            <person name="Lamers C."/>
            <person name="Grigoriev I.V."/>
            <person name="Geiser D.M."/>
            <person name="Covert S.F."/>
            <person name="Temporini E."/>
            <person name="Vanetten H.D."/>
        </authorList>
    </citation>
    <scope>NUCLEOTIDE SEQUENCE [LARGE SCALE GENOMIC DNA]</scope>
    <source>
        <strain evidence="5">ATCC MYA-4622 / CBS 123669 / FGSC 9596 / NRRL 45880 / 77-13-4</strain>
    </source>
</reference>
<dbReference type="InParanoid" id="C7ZMH8"/>
<evidence type="ECO:0000313" key="5">
    <source>
        <dbReference type="Proteomes" id="UP000005206"/>
    </source>
</evidence>
<keyword evidence="1" id="KW-0539">Nucleus</keyword>
<dbReference type="GeneID" id="9678889"/>
<dbReference type="OrthoDB" id="3266505at2759"/>
<evidence type="ECO:0000256" key="1">
    <source>
        <dbReference type="ARBA" id="ARBA00023242"/>
    </source>
</evidence>
<protein>
    <recommendedName>
        <fullName evidence="3">Xylanolytic transcriptional activator regulatory domain-containing protein</fullName>
    </recommendedName>
</protein>
<dbReference type="Pfam" id="PF04082">
    <property type="entry name" value="Fungal_trans"/>
    <property type="match status" value="1"/>
</dbReference>
<keyword evidence="5" id="KW-1185">Reference proteome</keyword>
<evidence type="ECO:0000259" key="3">
    <source>
        <dbReference type="Pfam" id="PF04082"/>
    </source>
</evidence>
<feature type="compositionally biased region" description="Polar residues" evidence="2">
    <location>
        <begin position="116"/>
        <end position="132"/>
    </location>
</feature>
<evidence type="ECO:0000256" key="2">
    <source>
        <dbReference type="SAM" id="MobiDB-lite"/>
    </source>
</evidence>
<dbReference type="eggNOG" id="ENOG502SHHD">
    <property type="taxonomic scope" value="Eukaryota"/>
</dbReference>
<dbReference type="Proteomes" id="UP000005206">
    <property type="component" value="Chromosome 7"/>
</dbReference>
<accession>C7ZMH8</accession>
<dbReference type="GO" id="GO:0003700">
    <property type="term" value="F:DNA-binding transcription factor activity"/>
    <property type="evidence" value="ECO:0007669"/>
    <property type="project" value="InterPro"/>
</dbReference>
<dbReference type="EMBL" id="GG698953">
    <property type="protein sequence ID" value="EEU34778.1"/>
    <property type="molecule type" value="Genomic_DNA"/>
</dbReference>
<dbReference type="InterPro" id="IPR050987">
    <property type="entry name" value="AtrR-like"/>
</dbReference>
<evidence type="ECO:0000313" key="4">
    <source>
        <dbReference type="EMBL" id="EEU34778.1"/>
    </source>
</evidence>
<feature type="compositionally biased region" description="Acidic residues" evidence="2">
    <location>
        <begin position="94"/>
        <end position="104"/>
    </location>
</feature>
<dbReference type="CDD" id="cd12148">
    <property type="entry name" value="fungal_TF_MHR"/>
    <property type="match status" value="1"/>
</dbReference>
<dbReference type="PANTHER" id="PTHR46910">
    <property type="entry name" value="TRANSCRIPTION FACTOR PDR1"/>
    <property type="match status" value="1"/>
</dbReference>
<feature type="domain" description="Xylanolytic transcriptional activator regulatory" evidence="3">
    <location>
        <begin position="258"/>
        <end position="371"/>
    </location>
</feature>
<dbReference type="HOGENOM" id="CLU_404430_0_0_1"/>